<organism evidence="1 2">
    <name type="scientific">Methylobacterium oryzae CBMB20</name>
    <dbReference type="NCBI Taxonomy" id="693986"/>
    <lineage>
        <taxon>Bacteria</taxon>
        <taxon>Pseudomonadati</taxon>
        <taxon>Pseudomonadota</taxon>
        <taxon>Alphaproteobacteria</taxon>
        <taxon>Hyphomicrobiales</taxon>
        <taxon>Methylobacteriaceae</taxon>
        <taxon>Methylobacterium</taxon>
    </lineage>
</organism>
<dbReference type="AlphaFoldDB" id="A0A089NVH0"/>
<dbReference type="EMBL" id="CP003811">
    <property type="protein sequence ID" value="AIQ91906.1"/>
    <property type="molecule type" value="Genomic_DNA"/>
</dbReference>
<sequence>MGTVAVTRLRDGPARTIRKLGMTRGRKPLFKDYASRAWLGTFSRIVILPID</sequence>
<proteinExistence type="predicted"/>
<dbReference type="KEGG" id="mor:MOC_4151"/>
<dbReference type="HOGENOM" id="CLU_3100744_0_0_5"/>
<evidence type="ECO:0000313" key="2">
    <source>
        <dbReference type="Proteomes" id="UP000029492"/>
    </source>
</evidence>
<name>A0A089NVH0_9HYPH</name>
<dbReference type="STRING" id="693986.MOC_4151"/>
<gene>
    <name evidence="1" type="ORF">MOC_4151</name>
</gene>
<evidence type="ECO:0000313" key="1">
    <source>
        <dbReference type="EMBL" id="AIQ91906.1"/>
    </source>
</evidence>
<reference evidence="1 2" key="1">
    <citation type="journal article" date="2014" name="PLoS ONE">
        <title>Genome Information of Methylobacterium oryzae, a Plant-Probiotic Methylotroph in the Phyllosphere.</title>
        <authorList>
            <person name="Kwak M.J."/>
            <person name="Jeong H."/>
            <person name="Madhaiyan M."/>
            <person name="Lee Y."/>
            <person name="Sa T.M."/>
            <person name="Oh T.K."/>
            <person name="Kim J.F."/>
        </authorList>
    </citation>
    <scope>NUCLEOTIDE SEQUENCE [LARGE SCALE GENOMIC DNA]</scope>
    <source>
        <strain evidence="1 2">CBMB20</strain>
    </source>
</reference>
<accession>A0A089NVH0</accession>
<dbReference type="Proteomes" id="UP000029492">
    <property type="component" value="Chromosome"/>
</dbReference>
<keyword evidence="2" id="KW-1185">Reference proteome</keyword>
<protein>
    <submittedName>
        <fullName evidence="1">Protein of unassigned function</fullName>
    </submittedName>
</protein>